<gene>
    <name evidence="2" type="ORF">GSLYS_00007074001</name>
</gene>
<sequence length="100" mass="11215">TRPPIAISGKNYVEMGHAITIFCNATEPPGTPVTIDWFKDGDTIDYIKYKHVVITNYHLVETNVLVSELLIDRSQPRDTGTYICRSPRGHIDSIKVTVLS</sequence>
<dbReference type="CDD" id="cd00096">
    <property type="entry name" value="Ig"/>
    <property type="match status" value="1"/>
</dbReference>
<dbReference type="InterPro" id="IPR013783">
    <property type="entry name" value="Ig-like_fold"/>
</dbReference>
<dbReference type="InterPro" id="IPR013151">
    <property type="entry name" value="Immunoglobulin_dom"/>
</dbReference>
<dbReference type="SMART" id="SM00409">
    <property type="entry name" value="IG"/>
    <property type="match status" value="1"/>
</dbReference>
<keyword evidence="3" id="KW-1185">Reference proteome</keyword>
<proteinExistence type="predicted"/>
<feature type="domain" description="Ig-like" evidence="1">
    <location>
        <begin position="3"/>
        <end position="97"/>
    </location>
</feature>
<dbReference type="Pfam" id="PF00047">
    <property type="entry name" value="ig"/>
    <property type="match status" value="1"/>
</dbReference>
<dbReference type="PROSITE" id="PS50835">
    <property type="entry name" value="IG_LIKE"/>
    <property type="match status" value="1"/>
</dbReference>
<name>A0AAV2HJS8_LYMST</name>
<feature type="non-terminal residue" evidence="2">
    <location>
        <position position="100"/>
    </location>
</feature>
<dbReference type="Gene3D" id="2.60.40.10">
    <property type="entry name" value="Immunoglobulins"/>
    <property type="match status" value="1"/>
</dbReference>
<dbReference type="AlphaFoldDB" id="A0AAV2HJS8"/>
<evidence type="ECO:0000313" key="2">
    <source>
        <dbReference type="EMBL" id="CAL1533056.1"/>
    </source>
</evidence>
<accession>A0AAV2HJS8</accession>
<comment type="caution">
    <text evidence="2">The sequence shown here is derived from an EMBL/GenBank/DDBJ whole genome shotgun (WGS) entry which is preliminary data.</text>
</comment>
<dbReference type="InterPro" id="IPR036179">
    <property type="entry name" value="Ig-like_dom_sf"/>
</dbReference>
<reference evidence="2 3" key="1">
    <citation type="submission" date="2024-04" db="EMBL/GenBank/DDBJ databases">
        <authorList>
            <consortium name="Genoscope - CEA"/>
            <person name="William W."/>
        </authorList>
    </citation>
    <scope>NUCLEOTIDE SEQUENCE [LARGE SCALE GENOMIC DNA]</scope>
</reference>
<protein>
    <recommendedName>
        <fullName evidence="1">Ig-like domain-containing protein</fullName>
    </recommendedName>
</protein>
<dbReference type="InterPro" id="IPR007110">
    <property type="entry name" value="Ig-like_dom"/>
</dbReference>
<dbReference type="InterPro" id="IPR003599">
    <property type="entry name" value="Ig_sub"/>
</dbReference>
<dbReference type="EMBL" id="CAXITT010000132">
    <property type="protein sequence ID" value="CAL1533056.1"/>
    <property type="molecule type" value="Genomic_DNA"/>
</dbReference>
<evidence type="ECO:0000313" key="3">
    <source>
        <dbReference type="Proteomes" id="UP001497497"/>
    </source>
</evidence>
<feature type="non-terminal residue" evidence="2">
    <location>
        <position position="1"/>
    </location>
</feature>
<dbReference type="Proteomes" id="UP001497497">
    <property type="component" value="Unassembled WGS sequence"/>
</dbReference>
<evidence type="ECO:0000259" key="1">
    <source>
        <dbReference type="PROSITE" id="PS50835"/>
    </source>
</evidence>
<organism evidence="2 3">
    <name type="scientific">Lymnaea stagnalis</name>
    <name type="common">Great pond snail</name>
    <name type="synonym">Helix stagnalis</name>
    <dbReference type="NCBI Taxonomy" id="6523"/>
    <lineage>
        <taxon>Eukaryota</taxon>
        <taxon>Metazoa</taxon>
        <taxon>Spiralia</taxon>
        <taxon>Lophotrochozoa</taxon>
        <taxon>Mollusca</taxon>
        <taxon>Gastropoda</taxon>
        <taxon>Heterobranchia</taxon>
        <taxon>Euthyneura</taxon>
        <taxon>Panpulmonata</taxon>
        <taxon>Hygrophila</taxon>
        <taxon>Lymnaeoidea</taxon>
        <taxon>Lymnaeidae</taxon>
        <taxon>Lymnaea</taxon>
    </lineage>
</organism>
<dbReference type="SUPFAM" id="SSF48726">
    <property type="entry name" value="Immunoglobulin"/>
    <property type="match status" value="1"/>
</dbReference>